<keyword evidence="2" id="KW-1003">Cell membrane</keyword>
<evidence type="ECO:0000256" key="6">
    <source>
        <dbReference type="SAM" id="Phobius"/>
    </source>
</evidence>
<feature type="domain" description="Type II secretion system protein GspF" evidence="7">
    <location>
        <begin position="130"/>
        <end position="254"/>
    </location>
</feature>
<evidence type="ECO:0000259" key="7">
    <source>
        <dbReference type="Pfam" id="PF00482"/>
    </source>
</evidence>
<keyword evidence="4 6" id="KW-1133">Transmembrane helix</keyword>
<organism evidence="8 9">
    <name type="scientific">Desulforamulus aquiferis</name>
    <dbReference type="NCBI Taxonomy" id="1397668"/>
    <lineage>
        <taxon>Bacteria</taxon>
        <taxon>Bacillati</taxon>
        <taxon>Bacillota</taxon>
        <taxon>Clostridia</taxon>
        <taxon>Eubacteriales</taxon>
        <taxon>Peptococcaceae</taxon>
        <taxon>Desulforamulus</taxon>
    </lineage>
</organism>
<dbReference type="RefSeq" id="WP_304540423.1">
    <property type="nucleotide sequence ID" value="NZ_JARPTC010000001.1"/>
</dbReference>
<dbReference type="GO" id="GO:0005886">
    <property type="term" value="C:plasma membrane"/>
    <property type="evidence" value="ECO:0007669"/>
    <property type="project" value="UniProtKB-SubCell"/>
</dbReference>
<dbReference type="AlphaFoldDB" id="A0AAW7Z8X3"/>
<evidence type="ECO:0000313" key="9">
    <source>
        <dbReference type="Proteomes" id="UP001172911"/>
    </source>
</evidence>
<comment type="caution">
    <text evidence="8">The sequence shown here is derived from an EMBL/GenBank/DDBJ whole genome shotgun (WGS) entry which is preliminary data.</text>
</comment>
<feature type="transmembrane region" description="Helical" evidence="6">
    <location>
        <begin position="70"/>
        <end position="88"/>
    </location>
</feature>
<dbReference type="PANTHER" id="PTHR35007:SF2">
    <property type="entry name" value="PILUS ASSEMBLE PROTEIN"/>
    <property type="match status" value="1"/>
</dbReference>
<dbReference type="Pfam" id="PF00482">
    <property type="entry name" value="T2SSF"/>
    <property type="match status" value="1"/>
</dbReference>
<feature type="transmembrane region" description="Helical" evidence="6">
    <location>
        <begin position="242"/>
        <end position="260"/>
    </location>
</feature>
<evidence type="ECO:0000256" key="4">
    <source>
        <dbReference type="ARBA" id="ARBA00022989"/>
    </source>
</evidence>
<feature type="transmembrane region" description="Helical" evidence="6">
    <location>
        <begin position="272"/>
        <end position="291"/>
    </location>
</feature>
<reference evidence="8" key="1">
    <citation type="journal article" date="2023" name="J. Hazard. Mater.">
        <title>Anaerobic biodegradation of pyrene and benzo[a]pyrene by a new sulfate-reducing Desulforamulus aquiferis strain DSA.</title>
        <authorList>
            <person name="Zhang Z."/>
            <person name="Sun J."/>
            <person name="Gong X."/>
            <person name="Wang C."/>
            <person name="Wang H."/>
        </authorList>
    </citation>
    <scope>NUCLEOTIDE SEQUENCE</scope>
    <source>
        <strain evidence="8">DSA</strain>
    </source>
</reference>
<evidence type="ECO:0000256" key="1">
    <source>
        <dbReference type="ARBA" id="ARBA00004651"/>
    </source>
</evidence>
<dbReference type="Proteomes" id="UP001172911">
    <property type="component" value="Unassembled WGS sequence"/>
</dbReference>
<keyword evidence="5 6" id="KW-0472">Membrane</keyword>
<accession>A0AAW7Z8X3</accession>
<comment type="subcellular location">
    <subcellularLocation>
        <location evidence="1">Cell membrane</location>
        <topology evidence="1">Multi-pass membrane protein</topology>
    </subcellularLocation>
</comment>
<keyword evidence="3 6" id="KW-0812">Transmembrane</keyword>
<evidence type="ECO:0000313" key="8">
    <source>
        <dbReference type="EMBL" id="MDO7785801.1"/>
    </source>
</evidence>
<feature type="transmembrane region" description="Helical" evidence="6">
    <location>
        <begin position="6"/>
        <end position="23"/>
    </location>
</feature>
<dbReference type="EMBL" id="JARPTC010000001">
    <property type="protein sequence ID" value="MDO7785801.1"/>
    <property type="molecule type" value="Genomic_DNA"/>
</dbReference>
<protein>
    <submittedName>
        <fullName evidence="8">Type II secretion system F family protein</fullName>
    </submittedName>
</protein>
<sequence length="300" mass="33456">MNDFLLMALFFTGGILLSITYIYRQILRKKELSQYLNDSVGVSVEVPENINVNRLHAWFSRAGYPGWTEIHLSIALLLSGAAGFFIGYFVTGTLIGAVSFIGVGPFIFYSFLSRKIDTNELEMFSSMGDFCTRLGNSIVAGNTLEQAIISVAEKLDPPLRGPISEMARKIMQGNTSILDIIDETEAFIPVTPYKMFKISVRTHHRLGGDLAQTLFDIAAQVDESRKAIEEIRTHNHNAVTEGIVITLFPVAILLLERIFVPEYVSVLFTTQEGLRLFLLALGLIAGAWMLIKKFTQIKIL</sequence>
<evidence type="ECO:0000256" key="2">
    <source>
        <dbReference type="ARBA" id="ARBA00022475"/>
    </source>
</evidence>
<keyword evidence="9" id="KW-1185">Reference proteome</keyword>
<reference evidence="8" key="2">
    <citation type="submission" date="2023-03" db="EMBL/GenBank/DDBJ databases">
        <authorList>
            <person name="Zhang Z."/>
        </authorList>
    </citation>
    <scope>NUCLEOTIDE SEQUENCE</scope>
    <source>
        <strain evidence="8">DSA</strain>
    </source>
</reference>
<name>A0AAW7Z8X3_9FIRM</name>
<gene>
    <name evidence="8" type="ORF">P6N53_00955</name>
</gene>
<evidence type="ECO:0000256" key="3">
    <source>
        <dbReference type="ARBA" id="ARBA00022692"/>
    </source>
</evidence>
<feature type="transmembrane region" description="Helical" evidence="6">
    <location>
        <begin position="94"/>
        <end position="112"/>
    </location>
</feature>
<dbReference type="PANTHER" id="PTHR35007">
    <property type="entry name" value="INTEGRAL MEMBRANE PROTEIN-RELATED"/>
    <property type="match status" value="1"/>
</dbReference>
<dbReference type="InterPro" id="IPR018076">
    <property type="entry name" value="T2SS_GspF_dom"/>
</dbReference>
<evidence type="ECO:0000256" key="5">
    <source>
        <dbReference type="ARBA" id="ARBA00023136"/>
    </source>
</evidence>
<proteinExistence type="predicted"/>